<proteinExistence type="inferred from homology"/>
<evidence type="ECO:0000256" key="5">
    <source>
        <dbReference type="ARBA" id="ARBA00022741"/>
    </source>
</evidence>
<dbReference type="PANTHER" id="PTHR12865">
    <property type="entry name" value="PHOSPHATIDYLINOSITOL 4-KINASE TYPE-II"/>
    <property type="match status" value="1"/>
</dbReference>
<dbReference type="InterPro" id="IPR039756">
    <property type="entry name" value="Lsb6/PI4K2"/>
</dbReference>
<evidence type="ECO:0000256" key="3">
    <source>
        <dbReference type="ARBA" id="ARBA00022475"/>
    </source>
</evidence>
<evidence type="ECO:0000256" key="7">
    <source>
        <dbReference type="ARBA" id="ARBA00022840"/>
    </source>
</evidence>
<dbReference type="GO" id="GO:0005524">
    <property type="term" value="F:ATP binding"/>
    <property type="evidence" value="ECO:0007669"/>
    <property type="project" value="UniProtKB-UniRule"/>
</dbReference>
<evidence type="ECO:0000256" key="8">
    <source>
        <dbReference type="ARBA" id="ARBA00023136"/>
    </source>
</evidence>
<evidence type="ECO:0000256" key="10">
    <source>
        <dbReference type="SAM" id="MobiDB-lite"/>
    </source>
</evidence>
<dbReference type="PANTHER" id="PTHR12865:SF1">
    <property type="entry name" value="PHOSPHATIDYLINOSITOL 4-KINASE TYPE 2"/>
    <property type="match status" value="1"/>
</dbReference>
<evidence type="ECO:0000313" key="13">
    <source>
        <dbReference type="RefSeq" id="XP_033344595.1"/>
    </source>
</evidence>
<dbReference type="GO" id="GO:0005765">
    <property type="term" value="C:lysosomal membrane"/>
    <property type="evidence" value="ECO:0007669"/>
    <property type="project" value="TreeGrafter"/>
</dbReference>
<keyword evidence="7 9" id="KW-0067">ATP-binding</keyword>
<dbReference type="KEGG" id="bvk:117230842"/>
<keyword evidence="5 9" id="KW-0547">Nucleotide-binding</keyword>
<dbReference type="PROSITE" id="PS50290">
    <property type="entry name" value="PI3_4_KINASE_3"/>
    <property type="match status" value="1"/>
</dbReference>
<keyword evidence="6 9" id="KW-0418">Kinase</keyword>
<keyword evidence="12" id="KW-1185">Reference proteome</keyword>
<gene>
    <name evidence="13" type="primary">LOC117230842</name>
</gene>
<dbReference type="GO" id="GO:0005886">
    <property type="term" value="C:plasma membrane"/>
    <property type="evidence" value="ECO:0007669"/>
    <property type="project" value="UniProtKB-SubCell"/>
</dbReference>
<evidence type="ECO:0000313" key="12">
    <source>
        <dbReference type="Proteomes" id="UP000504631"/>
    </source>
</evidence>
<reference evidence="13" key="1">
    <citation type="submission" date="2025-08" db="UniProtKB">
        <authorList>
            <consortium name="RefSeq"/>
        </authorList>
    </citation>
    <scope>IDENTIFICATION</scope>
    <source>
        <tissue evidence="13">Muscle</tissue>
    </source>
</reference>
<dbReference type="GO" id="GO:0004430">
    <property type="term" value="F:1-phosphatidylinositol 4-kinase activity"/>
    <property type="evidence" value="ECO:0007669"/>
    <property type="project" value="UniProtKB-UniRule"/>
</dbReference>
<dbReference type="GeneID" id="117230842"/>
<dbReference type="RefSeq" id="XP_033344595.1">
    <property type="nucleotide sequence ID" value="XM_033488704.1"/>
</dbReference>
<evidence type="ECO:0000256" key="1">
    <source>
        <dbReference type="ARBA" id="ARBA00004236"/>
    </source>
</evidence>
<comment type="subcellular location">
    <subcellularLocation>
        <location evidence="1">Cell membrane</location>
    </subcellularLocation>
    <subcellularLocation>
        <location evidence="9">Membrane</location>
        <topology evidence="9">Peripheral membrane protein</topology>
    </subcellularLocation>
</comment>
<feature type="domain" description="PI3K/PI4K catalytic" evidence="11">
    <location>
        <begin position="115"/>
        <end position="436"/>
    </location>
</feature>
<organism evidence="12 13">
    <name type="scientific">Bombus vosnesenskii</name>
    <dbReference type="NCBI Taxonomy" id="207650"/>
    <lineage>
        <taxon>Eukaryota</taxon>
        <taxon>Metazoa</taxon>
        <taxon>Ecdysozoa</taxon>
        <taxon>Arthropoda</taxon>
        <taxon>Hexapoda</taxon>
        <taxon>Insecta</taxon>
        <taxon>Pterygota</taxon>
        <taxon>Neoptera</taxon>
        <taxon>Endopterygota</taxon>
        <taxon>Hymenoptera</taxon>
        <taxon>Apocrita</taxon>
        <taxon>Aculeata</taxon>
        <taxon>Apoidea</taxon>
        <taxon>Anthophila</taxon>
        <taxon>Apidae</taxon>
        <taxon>Bombus</taxon>
        <taxon>Pyrobombus</taxon>
    </lineage>
</organism>
<evidence type="ECO:0000256" key="9">
    <source>
        <dbReference type="RuleBase" id="RU367084"/>
    </source>
</evidence>
<dbReference type="Gene3D" id="1.10.1070.20">
    <property type="match status" value="1"/>
</dbReference>
<dbReference type="GO" id="GO:0005768">
    <property type="term" value="C:endosome"/>
    <property type="evidence" value="ECO:0007669"/>
    <property type="project" value="TreeGrafter"/>
</dbReference>
<protein>
    <recommendedName>
        <fullName evidence="9">Phosphatidylinositol 4-kinase type 2</fullName>
        <ecNumber evidence="9">2.7.1.67</ecNumber>
    </recommendedName>
</protein>
<feature type="region of interest" description="Disordered" evidence="10">
    <location>
        <begin position="1"/>
        <end position="22"/>
    </location>
</feature>
<dbReference type="CTD" id="40670"/>
<dbReference type="InterPro" id="IPR000403">
    <property type="entry name" value="PI3/4_kinase_cat_dom"/>
</dbReference>
<sequence length="894" mass="102160">MSDSEQRQLHVPYREYHSQNNTNTSALVETDALVDLSITSNNCLPVNECSELIPDVEFVPNLSNEQTIAIDSPGMDRESQPLLGRLELDVTFNRFPDDPQFSELVWQAELAIDNGISPERIYQGSSGSYFVKNPTGKIIGVFKPKDEEPYGRLNPKWTKWMHKLCCPCCFGRSCLIPNQGYLSEAGASLVDRKLGLGIVPNTRVVKLVSKTFNYPRLDRQKARMKQAIMDQFPTVGSHFNRIGLPPKVGSFQVFVDGYKDADYWLRRWENEPLSPRLSREFQLQFERLVILDYIIRNTDRGNDNWLIKYDNSKGKNGSEQGEVKIAAIDNGLAFPFKHPDSWRAYPYHWAWLSQAKQPFSDVTRELVLPQLSDQNFVQDLCDDLYQLFKQDKGFDRPHFDKQMSVMRGQILNLQQALKDAKSPVQLVQMPAVIVEKKYVQPSRAKSFAPVRTYKPPSKLFENNTTYHLSYLNVDHAEMRRSRSQPIRPKPALTKSDARFLGETTNQLSYKHIGSIPKTKPIIPRQRPMIGSGRMESVTTIRQDYPRKYVDKPEIIIPCGNIRLSSGKLDASTTAKLSYTDPGCTEPTLNFKPIAIYYPPSEPILTDTTQKLSYQPVHIPERDTYSWQQKPIYQAPDVAMCGKTTYTESFLKNEEPCMEKPVRPTAANVFPIGGEFHSDTIYKQSYLQSAIVERVEPVIPCNAISKPDGKISTDTTSKLSYLPVQSERRLPILPRSRNMIGNGLMQSETTNRCDFVEKITLRPDLIIPCDNLRSPDTPIDDRTTTKLSYAKPGPVEWVKSFKPVVQYQRSEKIEYDTINKLSYQSWTPLPKEHIPWASKEKYQPPLDPMCADTIYQVSYPAPGYYEDTCMPADCECLDFKYDNLPAQICETVTCE</sequence>
<dbReference type="AlphaFoldDB" id="A0A6J3JWY3"/>
<keyword evidence="3" id="KW-1003">Cell membrane</keyword>
<feature type="compositionally biased region" description="Basic and acidic residues" evidence="10">
    <location>
        <begin position="1"/>
        <end position="17"/>
    </location>
</feature>
<comment type="similarity">
    <text evidence="2 9">Belongs to the PI3/PI4-kinase family. Type II PI4K subfamily.</text>
</comment>
<keyword evidence="8 9" id="KW-0472">Membrane</keyword>
<evidence type="ECO:0000256" key="6">
    <source>
        <dbReference type="ARBA" id="ARBA00022777"/>
    </source>
</evidence>
<evidence type="ECO:0000256" key="2">
    <source>
        <dbReference type="ARBA" id="ARBA00008941"/>
    </source>
</evidence>
<dbReference type="GO" id="GO:0007032">
    <property type="term" value="P:endosome organization"/>
    <property type="evidence" value="ECO:0007669"/>
    <property type="project" value="TreeGrafter"/>
</dbReference>
<evidence type="ECO:0000256" key="4">
    <source>
        <dbReference type="ARBA" id="ARBA00022679"/>
    </source>
</evidence>
<dbReference type="GO" id="GO:0005802">
    <property type="term" value="C:trans-Golgi network"/>
    <property type="evidence" value="ECO:0007669"/>
    <property type="project" value="TreeGrafter"/>
</dbReference>
<dbReference type="Proteomes" id="UP000504631">
    <property type="component" value="Unplaced"/>
</dbReference>
<evidence type="ECO:0000259" key="11">
    <source>
        <dbReference type="PROSITE" id="PS50290"/>
    </source>
</evidence>
<dbReference type="GO" id="GO:0007030">
    <property type="term" value="P:Golgi organization"/>
    <property type="evidence" value="ECO:0007669"/>
    <property type="project" value="TreeGrafter"/>
</dbReference>
<name>A0A6J3JWY3_9HYME</name>
<dbReference type="GO" id="GO:0046854">
    <property type="term" value="P:phosphatidylinositol phosphate biosynthetic process"/>
    <property type="evidence" value="ECO:0007669"/>
    <property type="project" value="UniProtKB-UniRule"/>
</dbReference>
<keyword evidence="4 9" id="KW-0808">Transferase</keyword>
<dbReference type="Pfam" id="PF00454">
    <property type="entry name" value="PI3_PI4_kinase"/>
    <property type="match status" value="1"/>
</dbReference>
<accession>A0A6J3JWY3</accession>
<comment type="catalytic activity">
    <reaction evidence="9">
        <text>a 1,2-diacyl-sn-glycero-3-phospho-(1D-myo-inositol) + ATP = a 1,2-diacyl-sn-glycero-3-phospho-(1D-myo-inositol 4-phosphate) + ADP + H(+)</text>
        <dbReference type="Rhea" id="RHEA:19877"/>
        <dbReference type="ChEBI" id="CHEBI:15378"/>
        <dbReference type="ChEBI" id="CHEBI:30616"/>
        <dbReference type="ChEBI" id="CHEBI:57880"/>
        <dbReference type="ChEBI" id="CHEBI:58178"/>
        <dbReference type="ChEBI" id="CHEBI:456216"/>
        <dbReference type="EC" id="2.7.1.67"/>
    </reaction>
</comment>
<dbReference type="EC" id="2.7.1.67" evidence="9"/>